<dbReference type="Proteomes" id="UP000887013">
    <property type="component" value="Unassembled WGS sequence"/>
</dbReference>
<keyword evidence="11" id="KW-0732">Signal</keyword>
<evidence type="ECO:0000256" key="5">
    <source>
        <dbReference type="ARBA" id="ARBA00023040"/>
    </source>
</evidence>
<keyword evidence="5" id="KW-0297">G-protein coupled receptor</keyword>
<dbReference type="OrthoDB" id="425344at2759"/>
<evidence type="ECO:0000256" key="2">
    <source>
        <dbReference type="ARBA" id="ARBA00022475"/>
    </source>
</evidence>
<sequence>MTENIKSCFLHLFIFFTLSITCCTASAGNKTSSNGTHERPLMSGSSNEVRLVAKASNASQHEINAKEMWNSLKKRKSVTPSYNRLEKKTIQMDGDIILGGLLRIHDKDDRLLCGPLMSEKSILALEALLYSIDYVNTQKDFLPGIKFGAYILEDCNRDSFSLEQAVDFIRGANSINEKSIDRCIEEYPAFRLPKISGVISATSSAATMQVAKLLELFEIPHVSFTETSPESYKEKFEYFLRTVPSCASQMDAILQIIMRFPCPTLYVMYEDSEYDIQSFLLMEELLAINKVHITVQHKLVKDNTATYNSYYDKVVKILMEDSKCVGVVVFGSDSEISGIMKAVRRNNCTGHFLWIASNALIDPRLKSNISDETMEGVVTLRPATRPVTGFEKYFKSLKVKTNKRNPWFADYWEQTFSCKLPDTLLTPSNTFVKKECSGDEVLSTVKGLEMDKELMFVSDSVLAFAYAIKAMHADLCGDVPGVCKAMKHLNGTMLLNYLKNVSFTGLSGNKFEFSGKGHGPARFDILQVRQESPGEYKWLPVAYYENLELNFSSVQFCTGKKRQPNFKYVCCPTCKPGQVKKYTQDDNCCWRCLSCKGSKAVGNATSCIECPLGFIPSENHTYCEILPYPFMDVYRRLSLRVMTITATGIILLVVFALLFIWFRDASAIQMTGEARNYGLLGGSKQAKMNNMEPVLTFTKTQVRETFSPLDYNGPERIELVKWTNVDFKNNLQNKKY</sequence>
<keyword evidence="9" id="KW-0807">Transducer</keyword>
<keyword evidence="3 10" id="KW-0812">Transmembrane</keyword>
<accession>A0A8X6PJE0</accession>
<dbReference type="AlphaFoldDB" id="A0A8X6PJE0"/>
<dbReference type="GO" id="GO:0005886">
    <property type="term" value="C:plasma membrane"/>
    <property type="evidence" value="ECO:0007669"/>
    <property type="project" value="UniProtKB-SubCell"/>
</dbReference>
<dbReference type="Pfam" id="PF01094">
    <property type="entry name" value="ANF_receptor"/>
    <property type="match status" value="1"/>
</dbReference>
<dbReference type="Gene3D" id="3.40.50.2300">
    <property type="match status" value="2"/>
</dbReference>
<comment type="caution">
    <text evidence="13">The sequence shown here is derived from an EMBL/GenBank/DDBJ whole genome shotgun (WGS) entry which is preliminary data.</text>
</comment>
<reference evidence="13" key="1">
    <citation type="submission" date="2020-08" db="EMBL/GenBank/DDBJ databases">
        <title>Multicomponent nature underlies the extraordinary mechanical properties of spider dragline silk.</title>
        <authorList>
            <person name="Kono N."/>
            <person name="Nakamura H."/>
            <person name="Mori M."/>
            <person name="Yoshida Y."/>
            <person name="Ohtoshi R."/>
            <person name="Malay A.D."/>
            <person name="Moran D.A.P."/>
            <person name="Tomita M."/>
            <person name="Numata K."/>
            <person name="Arakawa K."/>
        </authorList>
    </citation>
    <scope>NUCLEOTIDE SEQUENCE</scope>
</reference>
<organism evidence="13 14">
    <name type="scientific">Nephila pilipes</name>
    <name type="common">Giant wood spider</name>
    <name type="synonym">Nephila maculata</name>
    <dbReference type="NCBI Taxonomy" id="299642"/>
    <lineage>
        <taxon>Eukaryota</taxon>
        <taxon>Metazoa</taxon>
        <taxon>Ecdysozoa</taxon>
        <taxon>Arthropoda</taxon>
        <taxon>Chelicerata</taxon>
        <taxon>Arachnida</taxon>
        <taxon>Araneae</taxon>
        <taxon>Araneomorphae</taxon>
        <taxon>Entelegynae</taxon>
        <taxon>Araneoidea</taxon>
        <taxon>Nephilidae</taxon>
        <taxon>Nephila</taxon>
    </lineage>
</organism>
<dbReference type="InterPro" id="IPR050726">
    <property type="entry name" value="mGluR"/>
</dbReference>
<keyword evidence="6 10" id="KW-0472">Membrane</keyword>
<evidence type="ECO:0000313" key="14">
    <source>
        <dbReference type="Proteomes" id="UP000887013"/>
    </source>
</evidence>
<evidence type="ECO:0000256" key="6">
    <source>
        <dbReference type="ARBA" id="ARBA00023136"/>
    </source>
</evidence>
<evidence type="ECO:0000256" key="4">
    <source>
        <dbReference type="ARBA" id="ARBA00022989"/>
    </source>
</evidence>
<keyword evidence="4 10" id="KW-1133">Transmembrane helix</keyword>
<dbReference type="InterPro" id="IPR000337">
    <property type="entry name" value="GPCR_3"/>
</dbReference>
<feature type="chain" id="PRO_5036458298" evidence="11">
    <location>
        <begin position="28"/>
        <end position="736"/>
    </location>
</feature>
<keyword evidence="7 13" id="KW-0675">Receptor</keyword>
<keyword evidence="14" id="KW-1185">Reference proteome</keyword>
<dbReference type="InterPro" id="IPR038550">
    <property type="entry name" value="GPCR_3_9-Cys_sf"/>
</dbReference>
<dbReference type="EMBL" id="BMAW01021082">
    <property type="protein sequence ID" value="GFT71368.1"/>
    <property type="molecule type" value="Genomic_DNA"/>
</dbReference>
<evidence type="ECO:0000256" key="8">
    <source>
        <dbReference type="ARBA" id="ARBA00023180"/>
    </source>
</evidence>
<dbReference type="GO" id="GO:0004930">
    <property type="term" value="F:G protein-coupled receptor activity"/>
    <property type="evidence" value="ECO:0007669"/>
    <property type="project" value="UniProtKB-KW"/>
</dbReference>
<feature type="domain" description="Receptor ligand binding region" evidence="12">
    <location>
        <begin position="124"/>
        <end position="528"/>
    </location>
</feature>
<dbReference type="Gene3D" id="2.10.50.30">
    <property type="entry name" value="GPCR, family 3, nine cysteines domain"/>
    <property type="match status" value="1"/>
</dbReference>
<protein>
    <submittedName>
        <fullName evidence="13">Metabotropic glutamate receptor 7</fullName>
    </submittedName>
</protein>
<evidence type="ECO:0000313" key="13">
    <source>
        <dbReference type="EMBL" id="GFT71368.1"/>
    </source>
</evidence>
<evidence type="ECO:0000256" key="7">
    <source>
        <dbReference type="ARBA" id="ARBA00023170"/>
    </source>
</evidence>
<evidence type="ECO:0000256" key="3">
    <source>
        <dbReference type="ARBA" id="ARBA00022692"/>
    </source>
</evidence>
<evidence type="ECO:0000256" key="10">
    <source>
        <dbReference type="SAM" id="Phobius"/>
    </source>
</evidence>
<dbReference type="InterPro" id="IPR001828">
    <property type="entry name" value="ANF_lig-bd_rcpt"/>
</dbReference>
<feature type="signal peptide" evidence="11">
    <location>
        <begin position="1"/>
        <end position="27"/>
    </location>
</feature>
<evidence type="ECO:0000256" key="11">
    <source>
        <dbReference type="SAM" id="SignalP"/>
    </source>
</evidence>
<keyword evidence="2" id="KW-1003">Cell membrane</keyword>
<proteinExistence type="predicted"/>
<comment type="subcellular location">
    <subcellularLocation>
        <location evidence="1">Cell membrane</location>
        <topology evidence="1">Multi-pass membrane protein</topology>
    </subcellularLocation>
</comment>
<feature type="transmembrane region" description="Helical" evidence="10">
    <location>
        <begin position="641"/>
        <end position="662"/>
    </location>
</feature>
<keyword evidence="8" id="KW-0325">Glycoprotein</keyword>
<dbReference type="InterPro" id="IPR028082">
    <property type="entry name" value="Peripla_BP_I"/>
</dbReference>
<evidence type="ECO:0000256" key="9">
    <source>
        <dbReference type="ARBA" id="ARBA00023224"/>
    </source>
</evidence>
<dbReference type="SUPFAM" id="SSF53822">
    <property type="entry name" value="Periplasmic binding protein-like I"/>
    <property type="match status" value="1"/>
</dbReference>
<evidence type="ECO:0000259" key="12">
    <source>
        <dbReference type="Pfam" id="PF01094"/>
    </source>
</evidence>
<dbReference type="PRINTS" id="PR00248">
    <property type="entry name" value="GPCRMGR"/>
</dbReference>
<evidence type="ECO:0000256" key="1">
    <source>
        <dbReference type="ARBA" id="ARBA00004651"/>
    </source>
</evidence>
<gene>
    <name evidence="13" type="primary">GRM7</name>
    <name evidence="13" type="ORF">NPIL_531531</name>
</gene>
<dbReference type="PANTHER" id="PTHR24060">
    <property type="entry name" value="METABOTROPIC GLUTAMATE RECEPTOR"/>
    <property type="match status" value="1"/>
</dbReference>
<name>A0A8X6PJE0_NEPPI</name>